<organism evidence="2 3">
    <name type="scientific">Harenicola maris</name>
    <dbReference type="NCBI Taxonomy" id="2841044"/>
    <lineage>
        <taxon>Bacteria</taxon>
        <taxon>Pseudomonadati</taxon>
        <taxon>Pseudomonadota</taxon>
        <taxon>Alphaproteobacteria</taxon>
        <taxon>Rhodobacterales</taxon>
        <taxon>Paracoccaceae</taxon>
        <taxon>Harenicola</taxon>
    </lineage>
</organism>
<evidence type="ECO:0000256" key="1">
    <source>
        <dbReference type="ARBA" id="ARBA00022729"/>
    </source>
</evidence>
<name>A0AAP2CS21_9RHOB</name>
<dbReference type="PANTHER" id="PTHR30006:SF2">
    <property type="entry name" value="ABC TRANSPORTER SUBSTRATE-BINDING PROTEIN"/>
    <property type="match status" value="1"/>
</dbReference>
<dbReference type="Proteomes" id="UP001315686">
    <property type="component" value="Unassembled WGS sequence"/>
</dbReference>
<comment type="caution">
    <text evidence="2">The sequence shown here is derived from an EMBL/GenBank/DDBJ whole genome shotgun (WGS) entry which is preliminary data.</text>
</comment>
<proteinExistence type="predicted"/>
<protein>
    <submittedName>
        <fullName evidence="2">Extracellular solute-binding protein</fullName>
    </submittedName>
</protein>
<dbReference type="Gene3D" id="3.40.190.10">
    <property type="entry name" value="Periplasmic binding protein-like II"/>
    <property type="match status" value="2"/>
</dbReference>
<dbReference type="Pfam" id="PF13416">
    <property type="entry name" value="SBP_bac_8"/>
    <property type="match status" value="1"/>
</dbReference>
<keyword evidence="3" id="KW-1185">Reference proteome</keyword>
<evidence type="ECO:0000313" key="2">
    <source>
        <dbReference type="EMBL" id="MBT0958935.1"/>
    </source>
</evidence>
<keyword evidence="1" id="KW-0732">Signal</keyword>
<evidence type="ECO:0000313" key="3">
    <source>
        <dbReference type="Proteomes" id="UP001315686"/>
    </source>
</evidence>
<dbReference type="PROSITE" id="PS51318">
    <property type="entry name" value="TAT"/>
    <property type="match status" value="1"/>
</dbReference>
<dbReference type="GO" id="GO:0030288">
    <property type="term" value="C:outer membrane-bounded periplasmic space"/>
    <property type="evidence" value="ECO:0007669"/>
    <property type="project" value="TreeGrafter"/>
</dbReference>
<dbReference type="EMBL" id="JADQAZ010000003">
    <property type="protein sequence ID" value="MBT0958935.1"/>
    <property type="molecule type" value="Genomic_DNA"/>
</dbReference>
<dbReference type="InterPro" id="IPR006059">
    <property type="entry name" value="SBP"/>
</dbReference>
<dbReference type="GO" id="GO:0030975">
    <property type="term" value="F:thiamine binding"/>
    <property type="evidence" value="ECO:0007669"/>
    <property type="project" value="TreeGrafter"/>
</dbReference>
<sequence>MASKQESSNPTGVSDVKYSLTRRGLLKASAGAAAALAAPSIVSASGNFSGKEIRLLTWSDNTGLAILENIAKPFEEMTGAKVIADRTGSTSEMVAKLRASGGRAQYDVITLAGVGAVELAGDGLLAKPDLNQLPNLAKVDPRFRTGADGHGIGYLLWTGGLIYNTKTFKEPPKSYAEMWEANHAGRLFMPPATWTDALDTIFATGKMLGGDGTNADDAFAKLSELRRNILTFGENPAQLSELFRSDALDIGGVYAPAFFAKELANPEQSNMGATYDVEEGFFADLMYTIMPKAKPGEDDVVHAFINYTLDAKVQGVMAEAVLNGPINQEAQMSEAAKASPFIIKPEQLSDKAVVHDKSFIADVREQWISKYQQTLS</sequence>
<dbReference type="AlphaFoldDB" id="A0AAP2CS21"/>
<reference evidence="2 3" key="1">
    <citation type="journal article" date="2021" name="Arch. Microbiol.">
        <title>Harenicola maris gen. nov., sp. nov. isolated from the Sea of Japan shallow sediments.</title>
        <authorList>
            <person name="Romanenko L.A."/>
            <person name="Kurilenko V.V."/>
            <person name="Chernysheva N.Y."/>
            <person name="Tekutyeva L.A."/>
            <person name="Velansky P.V."/>
            <person name="Svetashev V.I."/>
            <person name="Isaeva M.P."/>
        </authorList>
    </citation>
    <scope>NUCLEOTIDE SEQUENCE [LARGE SCALE GENOMIC DNA]</scope>
    <source>
        <strain evidence="2 3">KMM 3653</strain>
    </source>
</reference>
<accession>A0AAP2CS21</accession>
<dbReference type="GO" id="GO:0030976">
    <property type="term" value="F:thiamine pyrophosphate binding"/>
    <property type="evidence" value="ECO:0007669"/>
    <property type="project" value="TreeGrafter"/>
</dbReference>
<dbReference type="SUPFAM" id="SSF53850">
    <property type="entry name" value="Periplasmic binding protein-like II"/>
    <property type="match status" value="1"/>
</dbReference>
<gene>
    <name evidence="2" type="ORF">IV417_16230</name>
</gene>
<dbReference type="InterPro" id="IPR006311">
    <property type="entry name" value="TAT_signal"/>
</dbReference>
<dbReference type="PANTHER" id="PTHR30006">
    <property type="entry name" value="THIAMINE-BINDING PERIPLASMIC PROTEIN-RELATED"/>
    <property type="match status" value="1"/>
</dbReference>
<dbReference type="GO" id="GO:0015888">
    <property type="term" value="P:thiamine transport"/>
    <property type="evidence" value="ECO:0007669"/>
    <property type="project" value="TreeGrafter"/>
</dbReference>